<dbReference type="Proteomes" id="UP000269134">
    <property type="component" value="Unassembled WGS sequence"/>
</dbReference>
<dbReference type="GeneID" id="84609277"/>
<evidence type="ECO:0000313" key="3">
    <source>
        <dbReference type="Proteomes" id="UP000269134"/>
    </source>
</evidence>
<protein>
    <submittedName>
        <fullName evidence="2">Transposase</fullName>
    </submittedName>
</protein>
<evidence type="ECO:0000259" key="1">
    <source>
        <dbReference type="SMART" id="SM01321"/>
    </source>
</evidence>
<keyword evidence="3" id="KW-1185">Reference proteome</keyword>
<dbReference type="EMBL" id="RFFL01000006">
    <property type="protein sequence ID" value="RMI01188.1"/>
    <property type="molecule type" value="Genomic_DNA"/>
</dbReference>
<reference evidence="2 3" key="1">
    <citation type="submission" date="2018-10" db="EMBL/GenBank/DDBJ databases">
        <title>Pseudomonas sp. GL14 genome.</title>
        <authorList>
            <person name="Peng J."/>
            <person name="Liu Z.-P."/>
        </authorList>
    </citation>
    <scope>NUCLEOTIDE SEQUENCE [LARGE SCALE GENOMIC DNA]</scope>
    <source>
        <strain evidence="2 3">GL14</strain>
    </source>
</reference>
<accession>A0ABX9V5Q0</accession>
<evidence type="ECO:0000313" key="2">
    <source>
        <dbReference type="EMBL" id="RMI01188.1"/>
    </source>
</evidence>
<dbReference type="SUPFAM" id="SSF143422">
    <property type="entry name" value="Transposase IS200-like"/>
    <property type="match status" value="1"/>
</dbReference>
<gene>
    <name evidence="2" type="ORF">EA795_09535</name>
</gene>
<sequence>MRFHGRELRKGRINVPNQAYLLTSVTLNREPVFEQWLTASTLAREIHHAGQTGRVESLAWVIMPDHLHWLVLLKEGPLSQLMQQFKSRSAIALNRVAGTHGPFWQKGYHDRSIRHDDDLRAAARYVIANPLRAGLVRHVGLYPFWDAVWLQHH</sequence>
<dbReference type="PANTHER" id="PTHR36966">
    <property type="entry name" value="REP-ASSOCIATED TYROSINE TRANSPOSASE"/>
    <property type="match status" value="1"/>
</dbReference>
<feature type="domain" description="Transposase IS200-like" evidence="1">
    <location>
        <begin position="15"/>
        <end position="129"/>
    </location>
</feature>
<dbReference type="PANTHER" id="PTHR36966:SF1">
    <property type="entry name" value="REP-ASSOCIATED TYROSINE TRANSPOSASE"/>
    <property type="match status" value="1"/>
</dbReference>
<comment type="caution">
    <text evidence="2">The sequence shown here is derived from an EMBL/GenBank/DDBJ whole genome shotgun (WGS) entry which is preliminary data.</text>
</comment>
<dbReference type="RefSeq" id="WP_122076861.1">
    <property type="nucleotide sequence ID" value="NZ_RFFL01000006.1"/>
</dbReference>
<dbReference type="Gene3D" id="3.30.70.1290">
    <property type="entry name" value="Transposase IS200-like"/>
    <property type="match status" value="1"/>
</dbReference>
<dbReference type="NCBIfam" id="NF047646">
    <property type="entry name" value="REP_Tyr_transpos"/>
    <property type="match status" value="1"/>
</dbReference>
<dbReference type="Pfam" id="PF01797">
    <property type="entry name" value="Y1_Tnp"/>
    <property type="match status" value="1"/>
</dbReference>
<organism evidence="2 3">
    <name type="scientific">Stutzerimonas nitrititolerans</name>
    <dbReference type="NCBI Taxonomy" id="2482751"/>
    <lineage>
        <taxon>Bacteria</taxon>
        <taxon>Pseudomonadati</taxon>
        <taxon>Pseudomonadota</taxon>
        <taxon>Gammaproteobacteria</taxon>
        <taxon>Pseudomonadales</taxon>
        <taxon>Pseudomonadaceae</taxon>
        <taxon>Stutzerimonas</taxon>
    </lineage>
</organism>
<dbReference type="SMART" id="SM01321">
    <property type="entry name" value="Y1_Tnp"/>
    <property type="match status" value="1"/>
</dbReference>
<dbReference type="InterPro" id="IPR036515">
    <property type="entry name" value="Transposase_17_sf"/>
</dbReference>
<dbReference type="InterPro" id="IPR052715">
    <property type="entry name" value="RAYT_transposase"/>
</dbReference>
<name>A0ABX9V5Q0_9GAMM</name>
<proteinExistence type="predicted"/>
<dbReference type="InterPro" id="IPR002686">
    <property type="entry name" value="Transposase_17"/>
</dbReference>